<dbReference type="PANTHER" id="PTHR40590:SF1">
    <property type="entry name" value="CYTOPLASMIC PROTEIN"/>
    <property type="match status" value="1"/>
</dbReference>
<gene>
    <name evidence="1" type="ORF">FW784_06420</name>
</gene>
<accession>A0A5D8Z640</accession>
<dbReference type="Pfam" id="PF01963">
    <property type="entry name" value="TraB_PrgY_gumN"/>
    <property type="match status" value="1"/>
</dbReference>
<sequence>MPARMHRIILILAGALLALPVVGSTPRAPQQAPPVPLLWKVSDADSHIYLLGSFHLLAKSDYPLSPDIDRAFDDAEALVFEVAPEDLNDPGVTPRMLALAASDPASSIARVMPANLKPALDRRLASLGLPSDRMASFEPWFVDTMLVTMLGQRSGYAPDDGLDRVLMARAQQAGKPASGLETVDQQLATLDGTPIAEQVASLREFVEEGDQAPAKLDELHAAWRNADVPALERLTREEMRDLTPVTYQRMVAERNRAWVPQLERLLAQGRGHDVLVVVGALHLLGEDGVVDQLRARGYRVERICTVCRPKATR</sequence>
<dbReference type="RefSeq" id="WP_149352531.1">
    <property type="nucleotide sequence ID" value="NZ_VTRV01000050.1"/>
</dbReference>
<name>A0A5D8Z640_9GAMM</name>
<proteinExistence type="predicted"/>
<dbReference type="CDD" id="cd14789">
    <property type="entry name" value="Tiki"/>
    <property type="match status" value="1"/>
</dbReference>
<dbReference type="InterPro" id="IPR002816">
    <property type="entry name" value="TraB/PrgY/GumN_fam"/>
</dbReference>
<organism evidence="1 2">
    <name type="scientific">Cognatilysobacter lacus</name>
    <dbReference type="NCBI Taxonomy" id="1643323"/>
    <lineage>
        <taxon>Bacteria</taxon>
        <taxon>Pseudomonadati</taxon>
        <taxon>Pseudomonadota</taxon>
        <taxon>Gammaproteobacteria</taxon>
        <taxon>Lysobacterales</taxon>
        <taxon>Lysobacteraceae</taxon>
        <taxon>Cognatilysobacter</taxon>
    </lineage>
</organism>
<comment type="caution">
    <text evidence="1">The sequence shown here is derived from an EMBL/GenBank/DDBJ whole genome shotgun (WGS) entry which is preliminary data.</text>
</comment>
<dbReference type="InterPro" id="IPR047111">
    <property type="entry name" value="YbaP-like"/>
</dbReference>
<dbReference type="Proteomes" id="UP000323164">
    <property type="component" value="Unassembled WGS sequence"/>
</dbReference>
<dbReference type="EMBL" id="VTRV01000050">
    <property type="protein sequence ID" value="TZF90167.1"/>
    <property type="molecule type" value="Genomic_DNA"/>
</dbReference>
<evidence type="ECO:0000313" key="2">
    <source>
        <dbReference type="Proteomes" id="UP000323164"/>
    </source>
</evidence>
<protein>
    <submittedName>
        <fullName evidence="1">TraB/GumN family protein</fullName>
    </submittedName>
</protein>
<dbReference type="PANTHER" id="PTHR40590">
    <property type="entry name" value="CYTOPLASMIC PROTEIN-RELATED"/>
    <property type="match status" value="1"/>
</dbReference>
<reference evidence="1 2" key="1">
    <citation type="submission" date="2019-08" db="EMBL/GenBank/DDBJ databases">
        <title>Draft genome sequence of Lysobacter sp. UKS-15.</title>
        <authorList>
            <person name="Im W.-T."/>
        </authorList>
    </citation>
    <scope>NUCLEOTIDE SEQUENCE [LARGE SCALE GENOMIC DNA]</scope>
    <source>
        <strain evidence="1 2">UKS-15</strain>
    </source>
</reference>
<dbReference type="OrthoDB" id="357294at2"/>
<dbReference type="AlphaFoldDB" id="A0A5D8Z640"/>
<keyword evidence="2" id="KW-1185">Reference proteome</keyword>
<evidence type="ECO:0000313" key="1">
    <source>
        <dbReference type="EMBL" id="TZF90167.1"/>
    </source>
</evidence>